<dbReference type="PANTHER" id="PTHR24134">
    <property type="entry name" value="ANKYRIN REPEAT-CONTAINING PROTEIN DDB_G0279043"/>
    <property type="match status" value="1"/>
</dbReference>
<dbReference type="PANTHER" id="PTHR24134:SF9">
    <property type="entry name" value="ANKYRIN REPEAT AND SOCS BOX PROTEIN 8"/>
    <property type="match status" value="1"/>
</dbReference>
<feature type="repeat" description="ANK" evidence="3">
    <location>
        <begin position="414"/>
        <end position="446"/>
    </location>
</feature>
<dbReference type="InterPro" id="IPR002110">
    <property type="entry name" value="Ankyrin_rpt"/>
</dbReference>
<dbReference type="Gene3D" id="1.25.40.20">
    <property type="entry name" value="Ankyrin repeat-containing domain"/>
    <property type="match status" value="2"/>
</dbReference>
<keyword evidence="2 3" id="KW-0040">ANK repeat</keyword>
<protein>
    <submittedName>
        <fullName evidence="4">MIB2 protein</fullName>
    </submittedName>
</protein>
<evidence type="ECO:0000313" key="4">
    <source>
        <dbReference type="EMBL" id="CAE7200658.1"/>
    </source>
</evidence>
<dbReference type="PROSITE" id="PS50297">
    <property type="entry name" value="ANK_REP_REGION"/>
    <property type="match status" value="1"/>
</dbReference>
<keyword evidence="5" id="KW-1185">Reference proteome</keyword>
<dbReference type="PROSITE" id="PS50088">
    <property type="entry name" value="ANK_REPEAT"/>
    <property type="match status" value="1"/>
</dbReference>
<reference evidence="4" key="1">
    <citation type="submission" date="2021-02" db="EMBL/GenBank/DDBJ databases">
        <authorList>
            <person name="Dougan E. K."/>
            <person name="Rhodes N."/>
            <person name="Thang M."/>
            <person name="Chan C."/>
        </authorList>
    </citation>
    <scope>NUCLEOTIDE SEQUENCE</scope>
</reference>
<dbReference type="Proteomes" id="UP000604046">
    <property type="component" value="Unassembled WGS sequence"/>
</dbReference>
<organism evidence="4 5">
    <name type="scientific">Symbiodinium natans</name>
    <dbReference type="NCBI Taxonomy" id="878477"/>
    <lineage>
        <taxon>Eukaryota</taxon>
        <taxon>Sar</taxon>
        <taxon>Alveolata</taxon>
        <taxon>Dinophyceae</taxon>
        <taxon>Suessiales</taxon>
        <taxon>Symbiodiniaceae</taxon>
        <taxon>Symbiodinium</taxon>
    </lineage>
</organism>
<dbReference type="InterPro" id="IPR036770">
    <property type="entry name" value="Ankyrin_rpt-contain_sf"/>
</dbReference>
<sequence>MACQCQEKPCELTALELHARKLSAGLARGSASLRTSPSYCFEMYVVAAEVVVNMTEVLPHETLLQNGWVIPFDDSMGNAMFVSHQWAASEHPDPSMEQFRVLQDALRNIMSEHAVISGNISFELYAGQQGSLSVRDLLAKPLFLWYDFFSCPQSASAEVPRKLAIRSIPAYVDNCQFFIVLCPHVRHREQDLFLNRRSWESRGWCRLERMAQELTTRADACFSVQIQGATHHEETPPFGREKAPVGLGHFTVESDRNMIAPVLQSMVRRKLHSYLNKADFHNYRVMLNLQKVHYRGLPLDPIDDLVPGFESDTQDPAAFATEVFMYQNGFQSVDQRTDEGWTPICFAAVDGSPLIISHLLEMRANVDDRLENAEPSSTFGQQAHLLHLCAFLMHNDALRVLLSHRAGLTTQDRYGATALHWAAFADNVDGISVLLEAGCDPMACNILDATAFRVASLAGSIASMKALLPFSPWQELDLALHDALLHGAGTADVVSTLIAMGADVNNQLATPLLSPLGIWFGCLSLRHHWSESKLSAYAYHHYSATPLMCSIITHAYEATAVLLAVGAREDLRNSRGRTAMDLAIEMRAPEYIVSALRDSHGARAKLLRGVACIAAVASEVLSTTM</sequence>
<evidence type="ECO:0000256" key="1">
    <source>
        <dbReference type="ARBA" id="ARBA00022737"/>
    </source>
</evidence>
<evidence type="ECO:0000313" key="5">
    <source>
        <dbReference type="Proteomes" id="UP000604046"/>
    </source>
</evidence>
<keyword evidence="1" id="KW-0677">Repeat</keyword>
<dbReference type="EMBL" id="CAJNDS010000388">
    <property type="protein sequence ID" value="CAE7200658.1"/>
    <property type="molecule type" value="Genomic_DNA"/>
</dbReference>
<dbReference type="SUPFAM" id="SSF48403">
    <property type="entry name" value="Ankyrin repeat"/>
    <property type="match status" value="1"/>
</dbReference>
<evidence type="ECO:0000256" key="3">
    <source>
        <dbReference type="PROSITE-ProRule" id="PRU00023"/>
    </source>
</evidence>
<gene>
    <name evidence="4" type="primary">MIB2</name>
    <name evidence="4" type="ORF">SNAT2548_LOCUS5965</name>
</gene>
<name>A0A812J9X3_9DINO</name>
<dbReference type="SMART" id="SM00248">
    <property type="entry name" value="ANK"/>
    <property type="match status" value="6"/>
</dbReference>
<accession>A0A812J9X3</accession>
<proteinExistence type="predicted"/>
<evidence type="ECO:0000256" key="2">
    <source>
        <dbReference type="ARBA" id="ARBA00023043"/>
    </source>
</evidence>
<dbReference type="AlphaFoldDB" id="A0A812J9X3"/>
<comment type="caution">
    <text evidence="4">The sequence shown here is derived from an EMBL/GenBank/DDBJ whole genome shotgun (WGS) entry which is preliminary data.</text>
</comment>
<dbReference type="OrthoDB" id="407555at2759"/>
<dbReference type="Pfam" id="PF12796">
    <property type="entry name" value="Ank_2"/>
    <property type="match status" value="1"/>
</dbReference>